<dbReference type="PROSITE" id="PS50198">
    <property type="entry name" value="PPIC_PPIASE_2"/>
    <property type="match status" value="1"/>
</dbReference>
<dbReference type="EC" id="5.2.1.8" evidence="2"/>
<evidence type="ECO:0000256" key="1">
    <source>
        <dbReference type="ARBA" id="ARBA00000971"/>
    </source>
</evidence>
<dbReference type="SUPFAM" id="SSF109998">
    <property type="entry name" value="Triger factor/SurA peptide-binding domain-like"/>
    <property type="match status" value="1"/>
</dbReference>
<reference evidence="8 9" key="1">
    <citation type="submission" date="2019-03" db="EMBL/GenBank/DDBJ databases">
        <title>Cohnella endophytica sp. nov., a novel endophytic bacterium isolated from bark of Sonneratia apetala.</title>
        <authorList>
            <person name="Tuo L."/>
        </authorList>
    </citation>
    <scope>NUCLEOTIDE SEQUENCE [LARGE SCALE GENOMIC DNA]</scope>
    <source>
        <strain evidence="8 9">CCTCC AB 208254</strain>
    </source>
</reference>
<dbReference type="EMBL" id="SOMN01000028">
    <property type="protein sequence ID" value="TFE24105.1"/>
    <property type="molecule type" value="Genomic_DNA"/>
</dbReference>
<feature type="domain" description="PpiC" evidence="7">
    <location>
        <begin position="194"/>
        <end position="286"/>
    </location>
</feature>
<comment type="caution">
    <text evidence="8">The sequence shown here is derived from an EMBL/GenBank/DDBJ whole genome shotgun (WGS) entry which is preliminary data.</text>
</comment>
<dbReference type="InterPro" id="IPR050245">
    <property type="entry name" value="PrsA_foldase"/>
</dbReference>
<name>A0A4Y8LXP4_9BACL</name>
<dbReference type="Gene3D" id="1.10.4030.10">
    <property type="entry name" value="Porin chaperone SurA, peptide-binding domain"/>
    <property type="match status" value="1"/>
</dbReference>
<evidence type="ECO:0000313" key="8">
    <source>
        <dbReference type="EMBL" id="TFE24105.1"/>
    </source>
</evidence>
<evidence type="ECO:0000256" key="3">
    <source>
        <dbReference type="ARBA" id="ARBA00022729"/>
    </source>
</evidence>
<dbReference type="Pfam" id="PF00639">
    <property type="entry name" value="Rotamase"/>
    <property type="match status" value="1"/>
</dbReference>
<sequence length="336" mass="37974">MRNTCSKRKIWNRCIFFRIGIKEGMVSMRETIRRKPLVLLALLATLFMTSGCQSTESSPVPAPSTVAEDQTIATVGGTAISRGQLLERLLSSHGTETLRSMMLAEAVKEEAKSLQVEVSSDELEQELRLMKQGYEDEDEFYKAMEEQLGMSREEVLEDARYRLLLEKLSIQGVTVTETEIDEYLREHSEEFQPRTQYQLAQIVVQTEKLAEGLLTRLTEGAEFGDLAREYSIDEFTADEGGELGWIEDQDPFESQAVFQAASEMQVGEVSGPIETDHGYVILRLDGRSEVQTRSEEDNRAEARRLLALGKAVSTKELEHSLLNKYHAEVKEPSLRP</sequence>
<dbReference type="InterPro" id="IPR027304">
    <property type="entry name" value="Trigger_fact/SurA_dom_sf"/>
</dbReference>
<gene>
    <name evidence="8" type="ORF">E2980_16915</name>
</gene>
<evidence type="ECO:0000256" key="4">
    <source>
        <dbReference type="ARBA" id="ARBA00023110"/>
    </source>
</evidence>
<dbReference type="Proteomes" id="UP000297900">
    <property type="component" value="Unassembled WGS sequence"/>
</dbReference>
<keyword evidence="5 6" id="KW-0413">Isomerase</keyword>
<evidence type="ECO:0000256" key="2">
    <source>
        <dbReference type="ARBA" id="ARBA00013194"/>
    </source>
</evidence>
<dbReference type="InterPro" id="IPR000297">
    <property type="entry name" value="PPIase_PpiC"/>
</dbReference>
<evidence type="ECO:0000256" key="5">
    <source>
        <dbReference type="ARBA" id="ARBA00023235"/>
    </source>
</evidence>
<dbReference type="InterPro" id="IPR023058">
    <property type="entry name" value="PPIase_PpiC_CS"/>
</dbReference>
<dbReference type="Gene3D" id="3.10.50.40">
    <property type="match status" value="1"/>
</dbReference>
<comment type="catalytic activity">
    <reaction evidence="1">
        <text>[protein]-peptidylproline (omega=180) = [protein]-peptidylproline (omega=0)</text>
        <dbReference type="Rhea" id="RHEA:16237"/>
        <dbReference type="Rhea" id="RHEA-COMP:10747"/>
        <dbReference type="Rhea" id="RHEA-COMP:10748"/>
        <dbReference type="ChEBI" id="CHEBI:83833"/>
        <dbReference type="ChEBI" id="CHEBI:83834"/>
        <dbReference type="EC" id="5.2.1.8"/>
    </reaction>
</comment>
<keyword evidence="9" id="KW-1185">Reference proteome</keyword>
<dbReference type="PROSITE" id="PS01096">
    <property type="entry name" value="PPIC_PPIASE_1"/>
    <property type="match status" value="1"/>
</dbReference>
<dbReference type="InterPro" id="IPR046357">
    <property type="entry name" value="PPIase_dom_sf"/>
</dbReference>
<protein>
    <recommendedName>
        <fullName evidence="2">peptidylprolyl isomerase</fullName>
        <ecNumber evidence="2">5.2.1.8</ecNumber>
    </recommendedName>
</protein>
<accession>A0A4Y8LXP4</accession>
<dbReference type="SUPFAM" id="SSF54534">
    <property type="entry name" value="FKBP-like"/>
    <property type="match status" value="1"/>
</dbReference>
<proteinExistence type="predicted"/>
<keyword evidence="3" id="KW-0732">Signal</keyword>
<keyword evidence="4 6" id="KW-0697">Rotamase</keyword>
<evidence type="ECO:0000256" key="6">
    <source>
        <dbReference type="PROSITE-ProRule" id="PRU00278"/>
    </source>
</evidence>
<dbReference type="PANTHER" id="PTHR47245:SF1">
    <property type="entry name" value="FOLDASE PROTEIN PRSA"/>
    <property type="match status" value="1"/>
</dbReference>
<dbReference type="AlphaFoldDB" id="A0A4Y8LXP4"/>
<dbReference type="PANTHER" id="PTHR47245">
    <property type="entry name" value="PEPTIDYLPROLYL ISOMERASE"/>
    <property type="match status" value="1"/>
</dbReference>
<evidence type="ECO:0000259" key="7">
    <source>
        <dbReference type="PROSITE" id="PS50198"/>
    </source>
</evidence>
<dbReference type="GO" id="GO:0003755">
    <property type="term" value="F:peptidyl-prolyl cis-trans isomerase activity"/>
    <property type="evidence" value="ECO:0007669"/>
    <property type="project" value="UniProtKB-KW"/>
</dbReference>
<dbReference type="OrthoDB" id="2677468at2"/>
<evidence type="ECO:0000313" key="9">
    <source>
        <dbReference type="Proteomes" id="UP000297900"/>
    </source>
</evidence>
<organism evidence="8 9">
    <name type="scientific">Cohnella luojiensis</name>
    <dbReference type="NCBI Taxonomy" id="652876"/>
    <lineage>
        <taxon>Bacteria</taxon>
        <taxon>Bacillati</taxon>
        <taxon>Bacillota</taxon>
        <taxon>Bacilli</taxon>
        <taxon>Bacillales</taxon>
        <taxon>Paenibacillaceae</taxon>
        <taxon>Cohnella</taxon>
    </lineage>
</organism>